<gene>
    <name evidence="1" type="ORF">C0V82_03015</name>
</gene>
<proteinExistence type="predicted"/>
<dbReference type="RefSeq" id="WP_102111064.1">
    <property type="nucleotide sequence ID" value="NZ_BMGN01000004.1"/>
</dbReference>
<name>A0A2K9N9U9_9PROT</name>
<evidence type="ECO:0000313" key="2">
    <source>
        <dbReference type="Proteomes" id="UP000234752"/>
    </source>
</evidence>
<keyword evidence="2" id="KW-1185">Reference proteome</keyword>
<sequence length="75" mass="8001">MRIAALGAGHPTHSDMSRVRTIAMRGTPLGQNDELTEINAVFINRGDAAGLSPVRIVGSRRDKPSRGVLLAIPLK</sequence>
<dbReference type="KEGG" id="ncb:C0V82_03015"/>
<reference evidence="1 2" key="1">
    <citation type="submission" date="2017-12" db="EMBL/GenBank/DDBJ databases">
        <title>Genomes of bacteria within cyanobacterial aggregates.</title>
        <authorList>
            <person name="Cai H."/>
        </authorList>
    </citation>
    <scope>NUCLEOTIDE SEQUENCE [LARGE SCALE GENOMIC DNA]</scope>
    <source>
        <strain evidence="1 2">TH16</strain>
    </source>
</reference>
<dbReference type="Proteomes" id="UP000234752">
    <property type="component" value="Chromosome eg_1"/>
</dbReference>
<dbReference type="EMBL" id="CP025611">
    <property type="protein sequence ID" value="AUN29326.1"/>
    <property type="molecule type" value="Genomic_DNA"/>
</dbReference>
<accession>A0A2K9N9U9</accession>
<organism evidence="1 2">
    <name type="scientific">Niveispirillum cyanobacteriorum</name>
    <dbReference type="NCBI Taxonomy" id="1612173"/>
    <lineage>
        <taxon>Bacteria</taxon>
        <taxon>Pseudomonadati</taxon>
        <taxon>Pseudomonadota</taxon>
        <taxon>Alphaproteobacteria</taxon>
        <taxon>Rhodospirillales</taxon>
        <taxon>Azospirillaceae</taxon>
        <taxon>Niveispirillum</taxon>
    </lineage>
</organism>
<dbReference type="AlphaFoldDB" id="A0A2K9N9U9"/>
<protein>
    <submittedName>
        <fullName evidence="1">Uncharacterized protein</fullName>
    </submittedName>
</protein>
<evidence type="ECO:0000313" key="1">
    <source>
        <dbReference type="EMBL" id="AUN29326.1"/>
    </source>
</evidence>